<sequence length="181" mass="20733">MVATRNQWTRNMWRGVNWNDEEEECCYMSFFDICQEKQQVDDPVVFNSIWPELARDVSKKLQKEFTIEKVRAKVHMFRCHFNMFLSYCQWTGVHLCRRWGTVTVKEDYYDISGRGDATKIDFGDDAVVELPGGDPDNPMVIDEDDTSSDTDSEGMSVDGFGGPMVAGGLGAPLLPSLIRWR</sequence>
<accession>A0A830CJJ7</accession>
<feature type="region of interest" description="Disordered" evidence="1">
    <location>
        <begin position="133"/>
        <end position="154"/>
    </location>
</feature>
<name>A0A830CJJ7_9LAMI</name>
<feature type="compositionally biased region" description="Acidic residues" evidence="1">
    <location>
        <begin position="141"/>
        <end position="152"/>
    </location>
</feature>
<evidence type="ECO:0000256" key="1">
    <source>
        <dbReference type="SAM" id="MobiDB-lite"/>
    </source>
</evidence>
<dbReference type="OrthoDB" id="927979at2759"/>
<proteinExistence type="predicted"/>
<comment type="caution">
    <text evidence="2">The sequence shown here is derived from an EMBL/GenBank/DDBJ whole genome shotgun (WGS) entry which is preliminary data.</text>
</comment>
<reference evidence="2" key="1">
    <citation type="submission" date="2020-07" db="EMBL/GenBank/DDBJ databases">
        <title>Ethylene signaling mediates host invasion by parasitic plants.</title>
        <authorList>
            <person name="Yoshida S."/>
        </authorList>
    </citation>
    <scope>NUCLEOTIDE SEQUENCE</scope>
    <source>
        <strain evidence="2">Okayama</strain>
    </source>
</reference>
<dbReference type="AlphaFoldDB" id="A0A830CJJ7"/>
<keyword evidence="3" id="KW-1185">Reference proteome</keyword>
<protein>
    <submittedName>
        <fullName evidence="2">Uncharacterized protein</fullName>
    </submittedName>
</protein>
<organism evidence="2 3">
    <name type="scientific">Phtheirospermum japonicum</name>
    <dbReference type="NCBI Taxonomy" id="374723"/>
    <lineage>
        <taxon>Eukaryota</taxon>
        <taxon>Viridiplantae</taxon>
        <taxon>Streptophyta</taxon>
        <taxon>Embryophyta</taxon>
        <taxon>Tracheophyta</taxon>
        <taxon>Spermatophyta</taxon>
        <taxon>Magnoliopsida</taxon>
        <taxon>eudicotyledons</taxon>
        <taxon>Gunneridae</taxon>
        <taxon>Pentapetalae</taxon>
        <taxon>asterids</taxon>
        <taxon>lamiids</taxon>
        <taxon>Lamiales</taxon>
        <taxon>Orobanchaceae</taxon>
        <taxon>Orobanchaceae incertae sedis</taxon>
        <taxon>Phtheirospermum</taxon>
    </lineage>
</organism>
<dbReference type="EMBL" id="BMAC01000439">
    <property type="protein sequence ID" value="GFP96454.1"/>
    <property type="molecule type" value="Genomic_DNA"/>
</dbReference>
<gene>
    <name evidence="2" type="ORF">PHJA_001789500</name>
</gene>
<dbReference type="Proteomes" id="UP000653305">
    <property type="component" value="Unassembled WGS sequence"/>
</dbReference>
<evidence type="ECO:0000313" key="2">
    <source>
        <dbReference type="EMBL" id="GFP96454.1"/>
    </source>
</evidence>
<evidence type="ECO:0000313" key="3">
    <source>
        <dbReference type="Proteomes" id="UP000653305"/>
    </source>
</evidence>